<keyword evidence="5" id="KW-1185">Reference proteome</keyword>
<comment type="caution">
    <text evidence="4">The sequence shown here is derived from an EMBL/GenBank/DDBJ whole genome shotgun (WGS) entry which is preliminary data.</text>
</comment>
<protein>
    <submittedName>
        <fullName evidence="4">TolB family protein</fullName>
    </submittedName>
</protein>
<feature type="chain" id="PRO_5045967845" evidence="3">
    <location>
        <begin position="26"/>
        <end position="589"/>
    </location>
</feature>
<organism evidence="4 5">
    <name type="scientific">Nocardioides hankookensis</name>
    <dbReference type="NCBI Taxonomy" id="443157"/>
    <lineage>
        <taxon>Bacteria</taxon>
        <taxon>Bacillati</taxon>
        <taxon>Actinomycetota</taxon>
        <taxon>Actinomycetes</taxon>
        <taxon>Propionibacteriales</taxon>
        <taxon>Nocardioidaceae</taxon>
        <taxon>Nocardioides</taxon>
    </lineage>
</organism>
<dbReference type="Proteomes" id="UP001596135">
    <property type="component" value="Unassembled WGS sequence"/>
</dbReference>
<dbReference type="SUPFAM" id="SSF82171">
    <property type="entry name" value="DPP6 N-terminal domain-like"/>
    <property type="match status" value="1"/>
</dbReference>
<sequence length="589" mass="60146">MRASRPALALTVALSVLAGPVAASAAPASAHRAASTTIDDRQLARSKGWSSVRQKGAYRATLSRSTKKKATLTTKVTAGAGGAVTFQVGPGRGTVQVAVGKRTRKVSTAARKVALRTVGFSGSGKVRITVTAPGRRGVYVDRVVLTKAAGPGSSGAAYATGPISQVNTSASGAGADGHDLNSAAVSPDGTRVAFWSDATNLVPGVADGLLHLYVKTLATGAIVAVDRSAGGTLGNDAGYTSEARVLRWNPNGHELLFTTYANNLIDASSYSGGSGPYLLAKDLGDQSVGFIAAGVYDAAWSPDQSWLAFTSRYLNGCAGVSPCASTTNGSLQAFAWQVGTTTYVPVSANGAGVLPSDGTGPLDADDLVWSPDSSRVAFMSYSKELVPGDTNASRDIFVKSLPGGAITRVSTTPTGGQANNSSDRPVWSPDGSRIAFASTATNLVTGDDNAYADVFVKNLSSGAVQAVSVRKDGGFPLGVNGSDSPSWSPDGSKILFSSNAVDLVSGTVDKNTYTDIYVKDLGSGAVQLVSVLPNGINAGSRSTLFGLGGTSGAAWAPDSRSVYFLSAATNLAPEDNNAFGNDLFRKFLD</sequence>
<feature type="compositionally biased region" description="Polar residues" evidence="2">
    <location>
        <begin position="409"/>
        <end position="423"/>
    </location>
</feature>
<evidence type="ECO:0000256" key="2">
    <source>
        <dbReference type="SAM" id="MobiDB-lite"/>
    </source>
</evidence>
<dbReference type="Pfam" id="PF07676">
    <property type="entry name" value="PD40"/>
    <property type="match status" value="2"/>
</dbReference>
<dbReference type="InterPro" id="IPR011042">
    <property type="entry name" value="6-blade_b-propeller_TolB-like"/>
</dbReference>
<keyword evidence="3" id="KW-0732">Signal</keyword>
<reference evidence="5" key="1">
    <citation type="journal article" date="2019" name="Int. J. Syst. Evol. Microbiol.">
        <title>The Global Catalogue of Microorganisms (GCM) 10K type strain sequencing project: providing services to taxonomists for standard genome sequencing and annotation.</title>
        <authorList>
            <consortium name="The Broad Institute Genomics Platform"/>
            <consortium name="The Broad Institute Genome Sequencing Center for Infectious Disease"/>
            <person name="Wu L."/>
            <person name="Ma J."/>
        </authorList>
    </citation>
    <scope>NUCLEOTIDE SEQUENCE [LARGE SCALE GENOMIC DNA]</scope>
    <source>
        <strain evidence="5">CCUG 54522</strain>
    </source>
</reference>
<dbReference type="RefSeq" id="WP_379158241.1">
    <property type="nucleotide sequence ID" value="NZ_JBHSRJ010000009.1"/>
</dbReference>
<accession>A0ABW1LP68</accession>
<name>A0ABW1LP68_9ACTN</name>
<dbReference type="Gene3D" id="2.120.10.30">
    <property type="entry name" value="TolB, C-terminal domain"/>
    <property type="match status" value="2"/>
</dbReference>
<evidence type="ECO:0000313" key="4">
    <source>
        <dbReference type="EMBL" id="MFC6045293.1"/>
    </source>
</evidence>
<evidence type="ECO:0000256" key="3">
    <source>
        <dbReference type="SAM" id="SignalP"/>
    </source>
</evidence>
<feature type="signal peptide" evidence="3">
    <location>
        <begin position="1"/>
        <end position="25"/>
    </location>
</feature>
<dbReference type="EMBL" id="JBHSRJ010000009">
    <property type="protein sequence ID" value="MFC6045293.1"/>
    <property type="molecule type" value="Genomic_DNA"/>
</dbReference>
<gene>
    <name evidence="4" type="ORF">ACFPYL_19570</name>
</gene>
<evidence type="ECO:0000256" key="1">
    <source>
        <dbReference type="ARBA" id="ARBA00009820"/>
    </source>
</evidence>
<feature type="region of interest" description="Disordered" evidence="2">
    <location>
        <begin position="409"/>
        <end position="429"/>
    </location>
</feature>
<dbReference type="PANTHER" id="PTHR36842:SF1">
    <property type="entry name" value="PROTEIN TOLB"/>
    <property type="match status" value="1"/>
</dbReference>
<comment type="similarity">
    <text evidence="1">Belongs to the TolB family.</text>
</comment>
<evidence type="ECO:0000313" key="5">
    <source>
        <dbReference type="Proteomes" id="UP001596135"/>
    </source>
</evidence>
<dbReference type="InterPro" id="IPR011659">
    <property type="entry name" value="WD40"/>
</dbReference>
<proteinExistence type="inferred from homology"/>
<dbReference type="PANTHER" id="PTHR36842">
    <property type="entry name" value="PROTEIN TOLB HOMOLOG"/>
    <property type="match status" value="1"/>
</dbReference>